<evidence type="ECO:0000313" key="3">
    <source>
        <dbReference type="Proteomes" id="UP000632849"/>
    </source>
</evidence>
<dbReference type="Gene3D" id="3.40.1520.20">
    <property type="match status" value="1"/>
</dbReference>
<comment type="caution">
    <text evidence="2">The sequence shown here is derived from an EMBL/GenBank/DDBJ whole genome shotgun (WGS) entry which is preliminary data.</text>
</comment>
<gene>
    <name evidence="2" type="ORF">GCM10017667_78920</name>
</gene>
<dbReference type="EMBL" id="BNBE01000004">
    <property type="protein sequence ID" value="GHG29577.1"/>
    <property type="molecule type" value="Genomic_DNA"/>
</dbReference>
<dbReference type="RefSeq" id="WP_150234680.1">
    <property type="nucleotide sequence ID" value="NZ_BNBE01000004.1"/>
</dbReference>
<feature type="domain" description="BON" evidence="1">
    <location>
        <begin position="15"/>
        <end position="62"/>
    </location>
</feature>
<reference evidence="2" key="2">
    <citation type="submission" date="2020-09" db="EMBL/GenBank/DDBJ databases">
        <authorList>
            <person name="Sun Q."/>
            <person name="Ohkuma M."/>
        </authorList>
    </citation>
    <scope>NUCLEOTIDE SEQUENCE</scope>
    <source>
        <strain evidence="2">JCM 4122</strain>
    </source>
</reference>
<organism evidence="2 3">
    <name type="scientific">Streptomyces filamentosus</name>
    <name type="common">Streptomyces roseosporus</name>
    <dbReference type="NCBI Taxonomy" id="67294"/>
    <lineage>
        <taxon>Bacteria</taxon>
        <taxon>Bacillati</taxon>
        <taxon>Actinomycetota</taxon>
        <taxon>Actinomycetes</taxon>
        <taxon>Kitasatosporales</taxon>
        <taxon>Streptomycetaceae</taxon>
        <taxon>Streptomyces</taxon>
    </lineage>
</organism>
<protein>
    <recommendedName>
        <fullName evidence="1">BON domain-containing protein</fullName>
    </recommendedName>
</protein>
<proteinExistence type="predicted"/>
<dbReference type="Pfam" id="PF04972">
    <property type="entry name" value="BON"/>
    <property type="match status" value="1"/>
</dbReference>
<reference evidence="2" key="1">
    <citation type="journal article" date="2014" name="Int. J. Syst. Evol. Microbiol.">
        <title>Complete genome sequence of Corynebacterium casei LMG S-19264T (=DSM 44701T), isolated from a smear-ripened cheese.</title>
        <authorList>
            <consortium name="US DOE Joint Genome Institute (JGI-PGF)"/>
            <person name="Walter F."/>
            <person name="Albersmeier A."/>
            <person name="Kalinowski J."/>
            <person name="Ruckert C."/>
        </authorList>
    </citation>
    <scope>NUCLEOTIDE SEQUENCE</scope>
    <source>
        <strain evidence="2">JCM 4122</strain>
    </source>
</reference>
<dbReference type="GeneID" id="95662873"/>
<dbReference type="AlphaFoldDB" id="A0A919BYJ9"/>
<sequence length="87" mass="9497">MTEHPEPYEDEYRVALLRERLAEDGHAELGVQVERRGNAVLLTGTVPTAVRRDEILGLARTVFPGFAVRAEVAVAGCDAPDHGEELS</sequence>
<dbReference type="Proteomes" id="UP000632849">
    <property type="component" value="Unassembled WGS sequence"/>
</dbReference>
<keyword evidence="3" id="KW-1185">Reference proteome</keyword>
<evidence type="ECO:0000313" key="2">
    <source>
        <dbReference type="EMBL" id="GHG29577.1"/>
    </source>
</evidence>
<name>A0A919BYJ9_STRFL</name>
<accession>A0A919BYJ9</accession>
<dbReference type="InterPro" id="IPR007055">
    <property type="entry name" value="BON_dom"/>
</dbReference>
<evidence type="ECO:0000259" key="1">
    <source>
        <dbReference type="Pfam" id="PF04972"/>
    </source>
</evidence>